<protein>
    <submittedName>
        <fullName evidence="1">Uncharacterized protein</fullName>
    </submittedName>
</protein>
<feature type="non-terminal residue" evidence="1">
    <location>
        <position position="80"/>
    </location>
</feature>
<organism evidence="1 2">
    <name type="scientific">Trifolium medium</name>
    <dbReference type="NCBI Taxonomy" id="97028"/>
    <lineage>
        <taxon>Eukaryota</taxon>
        <taxon>Viridiplantae</taxon>
        <taxon>Streptophyta</taxon>
        <taxon>Embryophyta</taxon>
        <taxon>Tracheophyta</taxon>
        <taxon>Spermatophyta</taxon>
        <taxon>Magnoliopsida</taxon>
        <taxon>eudicotyledons</taxon>
        <taxon>Gunneridae</taxon>
        <taxon>Pentapetalae</taxon>
        <taxon>rosids</taxon>
        <taxon>fabids</taxon>
        <taxon>Fabales</taxon>
        <taxon>Fabaceae</taxon>
        <taxon>Papilionoideae</taxon>
        <taxon>50 kb inversion clade</taxon>
        <taxon>NPAAA clade</taxon>
        <taxon>Hologalegina</taxon>
        <taxon>IRL clade</taxon>
        <taxon>Trifolieae</taxon>
        <taxon>Trifolium</taxon>
    </lineage>
</organism>
<reference evidence="1 2" key="1">
    <citation type="journal article" date="2018" name="Front. Plant Sci.">
        <title>Red Clover (Trifolium pratense) and Zigzag Clover (T. medium) - A Picture of Genomic Similarities and Differences.</title>
        <authorList>
            <person name="Dluhosova J."/>
            <person name="Istvanek J."/>
            <person name="Nedelnik J."/>
            <person name="Repkova J."/>
        </authorList>
    </citation>
    <scope>NUCLEOTIDE SEQUENCE [LARGE SCALE GENOMIC DNA]</scope>
    <source>
        <strain evidence="2">cv. 10/8</strain>
        <tissue evidence="1">Leaf</tissue>
    </source>
</reference>
<comment type="caution">
    <text evidence="1">The sequence shown here is derived from an EMBL/GenBank/DDBJ whole genome shotgun (WGS) entry which is preliminary data.</text>
</comment>
<dbReference type="EMBL" id="LXQA010584333">
    <property type="protein sequence ID" value="MCI60589.1"/>
    <property type="molecule type" value="Genomic_DNA"/>
</dbReference>
<proteinExistence type="predicted"/>
<accession>A0A392THF0</accession>
<name>A0A392THF0_9FABA</name>
<sequence length="80" mass="8591">MGAPGGIVEITGGASDTYGSWSMLTWSSPVTRPNCPSCWWVGPYSGARLFSAICSWVLLLTPTIDRRFVVVFGSFGLMQG</sequence>
<evidence type="ECO:0000313" key="1">
    <source>
        <dbReference type="EMBL" id="MCI60589.1"/>
    </source>
</evidence>
<dbReference type="AlphaFoldDB" id="A0A392THF0"/>
<evidence type="ECO:0000313" key="2">
    <source>
        <dbReference type="Proteomes" id="UP000265520"/>
    </source>
</evidence>
<keyword evidence="2" id="KW-1185">Reference proteome</keyword>
<dbReference type="Proteomes" id="UP000265520">
    <property type="component" value="Unassembled WGS sequence"/>
</dbReference>